<comment type="subunit">
    <text evidence="2">Interacts with Spx.</text>
</comment>
<gene>
    <name evidence="2" type="primary">spxH</name>
    <name evidence="3" type="ORF">OE104_08315</name>
</gene>
<protein>
    <recommendedName>
        <fullName evidence="2">ClpXP adapter protein SpxH</fullName>
    </recommendedName>
</protein>
<dbReference type="InterPro" id="IPR036249">
    <property type="entry name" value="Thioredoxin-like_sf"/>
</dbReference>
<comment type="function">
    <text evidence="2">Adapter protein required for efficient degradation of Spx by ClpXP under non-stress conditions. Interaction with Spx stabilizes Spx and exposes the C-terminus of Spx for recognition and proteolysis by ClpXP.</text>
</comment>
<dbReference type="PANTHER" id="PTHR13887">
    <property type="entry name" value="GLUTATHIONE S-TRANSFERASE KAPPA"/>
    <property type="match status" value="1"/>
</dbReference>
<keyword evidence="1 2" id="KW-0963">Cytoplasm</keyword>
<reference evidence="3" key="1">
    <citation type="submission" date="2022-09" db="EMBL/GenBank/DDBJ databases">
        <title>Complete Genomes of Fervidibacillus albus and Fervidibacillus halotolerans isolated from tidal flat sediments.</title>
        <authorList>
            <person name="Kwon K.K."/>
            <person name="Yang S.-H."/>
            <person name="Park M.J."/>
            <person name="Oh H.-M."/>
        </authorList>
    </citation>
    <scope>NUCLEOTIDE SEQUENCE</scope>
    <source>
        <strain evidence="3">MEBiC13591</strain>
    </source>
</reference>
<evidence type="ECO:0000256" key="2">
    <source>
        <dbReference type="HAMAP-Rule" id="MF_02245"/>
    </source>
</evidence>
<dbReference type="Gene3D" id="3.40.30.10">
    <property type="entry name" value="Glutaredoxin"/>
    <property type="match status" value="1"/>
</dbReference>
<evidence type="ECO:0000313" key="3">
    <source>
        <dbReference type="EMBL" id="WAA08650.1"/>
    </source>
</evidence>
<dbReference type="Gene3D" id="1.10.472.60">
    <property type="entry name" value="putative protein disulfide isomerase domain"/>
    <property type="match status" value="1"/>
</dbReference>
<dbReference type="GO" id="GO:0005737">
    <property type="term" value="C:cytoplasm"/>
    <property type="evidence" value="ECO:0007669"/>
    <property type="project" value="UniProtKB-SubCell"/>
</dbReference>
<dbReference type="PANTHER" id="PTHR13887:SF47">
    <property type="entry name" value="CLPXP ADAPTER PROTEIN SPXH"/>
    <property type="match status" value="1"/>
</dbReference>
<evidence type="ECO:0000256" key="1">
    <source>
        <dbReference type="ARBA" id="ARBA00022490"/>
    </source>
</evidence>
<dbReference type="AlphaFoldDB" id="A0A9E8LS90"/>
<organism evidence="3 4">
    <name type="scientific">Fervidibacillus albus</name>
    <dbReference type="NCBI Taxonomy" id="2980026"/>
    <lineage>
        <taxon>Bacteria</taxon>
        <taxon>Bacillati</taxon>
        <taxon>Bacillota</taxon>
        <taxon>Bacilli</taxon>
        <taxon>Bacillales</taxon>
        <taxon>Bacillaceae</taxon>
        <taxon>Fervidibacillus</taxon>
    </lineage>
</organism>
<dbReference type="EMBL" id="CP106878">
    <property type="protein sequence ID" value="WAA08650.1"/>
    <property type="molecule type" value="Genomic_DNA"/>
</dbReference>
<dbReference type="Pfam" id="PF13743">
    <property type="entry name" value="Thioredoxin_5"/>
    <property type="match status" value="1"/>
</dbReference>
<dbReference type="RefSeq" id="WP_275416428.1">
    <property type="nucleotide sequence ID" value="NZ_CP106878.1"/>
</dbReference>
<keyword evidence="4" id="KW-1185">Reference proteome</keyword>
<name>A0A9E8LS90_9BACI</name>
<comment type="similarity">
    <text evidence="2">Belongs to the SpxH family.</text>
</comment>
<dbReference type="KEGG" id="faf:OE104_08315"/>
<comment type="subcellular location">
    <subcellularLocation>
        <location evidence="2">Cytoplasm</location>
    </subcellularLocation>
</comment>
<dbReference type="SUPFAM" id="SSF52833">
    <property type="entry name" value="Thioredoxin-like"/>
    <property type="match status" value="1"/>
</dbReference>
<dbReference type="HAMAP" id="MF_02245">
    <property type="entry name" value="Adapter_SpxH"/>
    <property type="match status" value="1"/>
</dbReference>
<dbReference type="CDD" id="cd03025">
    <property type="entry name" value="DsbA_FrnE_like"/>
    <property type="match status" value="1"/>
</dbReference>
<accession>A0A9E8LS90</accession>
<dbReference type="Proteomes" id="UP001164718">
    <property type="component" value="Chromosome"/>
</dbReference>
<dbReference type="InterPro" id="IPR046404">
    <property type="entry name" value="Adapter_SpxH"/>
</dbReference>
<sequence length="289" mass="33627">MIDKNKQGGKFPSLPWQENRPLELYFFIDPLCVDCFSLEPIIKKLQVEYGHYFSLTYVLSGKTTELLASIPPAKKSYSALKLIKRISAKDCFQCGEEIHLPQHFLASIAIKAAELQGRKAGIRYLRKLHEFIYVKNENIHELTTLIRCAKEADLDVEEFSKDIHSSSTSHAFQCDLKITCEMDVNEIPTVVFFNNKVEEEGLKLTGVYPYEIYRDIFTEMLGKKPIKHPLPSLLTFLKHYQFVTTREIALVYNWSHLQVEKEMKKLKLQQLVEKYQSAFGTFWRYTGKQ</sequence>
<proteinExistence type="inferred from homology"/>
<evidence type="ECO:0000313" key="4">
    <source>
        <dbReference type="Proteomes" id="UP001164718"/>
    </source>
</evidence>